<dbReference type="InterPro" id="IPR050638">
    <property type="entry name" value="AA-Vitamin_Transporters"/>
</dbReference>
<feature type="transmembrane region" description="Helical" evidence="6">
    <location>
        <begin position="24"/>
        <end position="47"/>
    </location>
</feature>
<feature type="transmembrane region" description="Helical" evidence="6">
    <location>
        <begin position="201"/>
        <end position="220"/>
    </location>
</feature>
<dbReference type="InterPro" id="IPR037185">
    <property type="entry name" value="EmrE-like"/>
</dbReference>
<accession>A0A8J3B874</accession>
<keyword evidence="4 6" id="KW-1133">Transmembrane helix</keyword>
<keyword evidence="3 6" id="KW-0812">Transmembrane</keyword>
<feature type="transmembrane region" description="Helical" evidence="6">
    <location>
        <begin position="118"/>
        <end position="136"/>
    </location>
</feature>
<feature type="transmembrane region" description="Helical" evidence="6">
    <location>
        <begin position="294"/>
        <end position="311"/>
    </location>
</feature>
<evidence type="ECO:0000313" key="8">
    <source>
        <dbReference type="EMBL" id="GGK02626.1"/>
    </source>
</evidence>
<evidence type="ECO:0000313" key="9">
    <source>
        <dbReference type="Proteomes" id="UP000649739"/>
    </source>
</evidence>
<evidence type="ECO:0000256" key="3">
    <source>
        <dbReference type="ARBA" id="ARBA00022692"/>
    </source>
</evidence>
<feature type="domain" description="EamA" evidence="7">
    <location>
        <begin position="24"/>
        <end position="160"/>
    </location>
</feature>
<evidence type="ECO:0000256" key="2">
    <source>
        <dbReference type="ARBA" id="ARBA00007362"/>
    </source>
</evidence>
<evidence type="ECO:0000256" key="1">
    <source>
        <dbReference type="ARBA" id="ARBA00004141"/>
    </source>
</evidence>
<feature type="transmembrane region" description="Helical" evidence="6">
    <location>
        <begin position="240"/>
        <end position="260"/>
    </location>
</feature>
<feature type="transmembrane region" description="Helical" evidence="6">
    <location>
        <begin position="267"/>
        <end position="288"/>
    </location>
</feature>
<dbReference type="InterPro" id="IPR000620">
    <property type="entry name" value="EamA_dom"/>
</dbReference>
<dbReference type="PANTHER" id="PTHR32322">
    <property type="entry name" value="INNER MEMBRANE TRANSPORTER"/>
    <property type="match status" value="1"/>
</dbReference>
<feature type="transmembrane region" description="Helical" evidence="6">
    <location>
        <begin position="85"/>
        <end position="106"/>
    </location>
</feature>
<dbReference type="Pfam" id="PF00892">
    <property type="entry name" value="EamA"/>
    <property type="match status" value="2"/>
</dbReference>
<comment type="similarity">
    <text evidence="2">Belongs to the EamA transporter family.</text>
</comment>
<sequence length="328" mass="32427">MSYRGPVTTPTATTGTGRAPGAGAVWAALATVYVVWGSTYLAIRVVVEDVPPFLSAGARFACAAGVLAVVLAARRAGALRVGGRELAACALVGVLLLVGGNGLVVLAETPAMGVPSGIAALLVAVVPLLVVVLRAATGDRPRAATVTGVLVGFGGLVLLVLPSGGGPAAPLGGALLVLVAAASWSTGSFAAGRLPLPADPFVATVYEMAFGGLGLLLLGLGTGEGVGFDPAAVSGRAWGALAYLTVAGSLLAFTAYVWLLHHAPLSLVATYAYVNPAVAVALGALLLAEPVGPRVLAGGAIIVLGVALVVSTERRRPRTPPPDDPPPP</sequence>
<reference evidence="8" key="2">
    <citation type="submission" date="2020-09" db="EMBL/GenBank/DDBJ databases">
        <authorList>
            <person name="Sun Q."/>
            <person name="Ohkuma M."/>
        </authorList>
    </citation>
    <scope>NUCLEOTIDE SEQUENCE</scope>
    <source>
        <strain evidence="8">JCM 3090</strain>
    </source>
</reference>
<name>A0A8J3B874_9ACTN</name>
<evidence type="ECO:0000256" key="6">
    <source>
        <dbReference type="SAM" id="Phobius"/>
    </source>
</evidence>
<reference evidence="8" key="1">
    <citation type="journal article" date="2014" name="Int. J. Syst. Evol. Microbiol.">
        <title>Complete genome sequence of Corynebacterium casei LMG S-19264T (=DSM 44701T), isolated from a smear-ripened cheese.</title>
        <authorList>
            <consortium name="US DOE Joint Genome Institute (JGI-PGF)"/>
            <person name="Walter F."/>
            <person name="Albersmeier A."/>
            <person name="Kalinowski J."/>
            <person name="Ruckert C."/>
        </authorList>
    </citation>
    <scope>NUCLEOTIDE SEQUENCE</scope>
    <source>
        <strain evidence="8">JCM 3090</strain>
    </source>
</reference>
<dbReference type="Gene3D" id="1.10.3730.20">
    <property type="match status" value="1"/>
</dbReference>
<evidence type="ECO:0000256" key="4">
    <source>
        <dbReference type="ARBA" id="ARBA00022989"/>
    </source>
</evidence>
<comment type="caution">
    <text evidence="8">The sequence shown here is derived from an EMBL/GenBank/DDBJ whole genome shotgun (WGS) entry which is preliminary data.</text>
</comment>
<proteinExistence type="inferred from homology"/>
<dbReference type="Proteomes" id="UP000649739">
    <property type="component" value="Unassembled WGS sequence"/>
</dbReference>
<feature type="transmembrane region" description="Helical" evidence="6">
    <location>
        <begin position="168"/>
        <end position="189"/>
    </location>
</feature>
<dbReference type="EMBL" id="BMQB01000008">
    <property type="protein sequence ID" value="GGK02626.1"/>
    <property type="molecule type" value="Genomic_DNA"/>
</dbReference>
<evidence type="ECO:0000259" key="7">
    <source>
        <dbReference type="Pfam" id="PF00892"/>
    </source>
</evidence>
<gene>
    <name evidence="8" type="ORF">GCM10010123_35700</name>
</gene>
<evidence type="ECO:0000256" key="5">
    <source>
        <dbReference type="ARBA" id="ARBA00023136"/>
    </source>
</evidence>
<feature type="domain" description="EamA" evidence="7">
    <location>
        <begin position="173"/>
        <end position="310"/>
    </location>
</feature>
<keyword evidence="9" id="KW-1185">Reference proteome</keyword>
<feature type="transmembrane region" description="Helical" evidence="6">
    <location>
        <begin position="143"/>
        <end position="162"/>
    </location>
</feature>
<organism evidence="8 9">
    <name type="scientific">Pilimelia anulata</name>
    <dbReference type="NCBI Taxonomy" id="53371"/>
    <lineage>
        <taxon>Bacteria</taxon>
        <taxon>Bacillati</taxon>
        <taxon>Actinomycetota</taxon>
        <taxon>Actinomycetes</taxon>
        <taxon>Micromonosporales</taxon>
        <taxon>Micromonosporaceae</taxon>
        <taxon>Pilimelia</taxon>
    </lineage>
</organism>
<protein>
    <submittedName>
        <fullName evidence="8">Drug/metabolite exporter YedA</fullName>
    </submittedName>
</protein>
<dbReference type="SUPFAM" id="SSF103481">
    <property type="entry name" value="Multidrug resistance efflux transporter EmrE"/>
    <property type="match status" value="1"/>
</dbReference>
<comment type="subcellular location">
    <subcellularLocation>
        <location evidence="1">Membrane</location>
        <topology evidence="1">Multi-pass membrane protein</topology>
    </subcellularLocation>
</comment>
<dbReference type="AlphaFoldDB" id="A0A8J3B874"/>
<dbReference type="GO" id="GO:0016020">
    <property type="term" value="C:membrane"/>
    <property type="evidence" value="ECO:0007669"/>
    <property type="project" value="UniProtKB-SubCell"/>
</dbReference>
<dbReference type="PANTHER" id="PTHR32322:SF2">
    <property type="entry name" value="EAMA DOMAIN-CONTAINING PROTEIN"/>
    <property type="match status" value="1"/>
</dbReference>
<feature type="transmembrane region" description="Helical" evidence="6">
    <location>
        <begin position="53"/>
        <end position="73"/>
    </location>
</feature>
<keyword evidence="5 6" id="KW-0472">Membrane</keyword>